<comment type="caution">
    <text evidence="2">The sequence shown here is derived from an EMBL/GenBank/DDBJ whole genome shotgun (WGS) entry which is preliminary data.</text>
</comment>
<evidence type="ECO:0008006" key="4">
    <source>
        <dbReference type="Google" id="ProtNLM"/>
    </source>
</evidence>
<accession>A0AAW0NCG5</accession>
<dbReference type="SUPFAM" id="SSF48452">
    <property type="entry name" value="TPR-like"/>
    <property type="match status" value="1"/>
</dbReference>
<keyword evidence="3" id="KW-1185">Reference proteome</keyword>
<evidence type="ECO:0000313" key="3">
    <source>
        <dbReference type="Proteomes" id="UP001460270"/>
    </source>
</evidence>
<organism evidence="2 3">
    <name type="scientific">Mugilogobius chulae</name>
    <name type="common">yellowstripe goby</name>
    <dbReference type="NCBI Taxonomy" id="88201"/>
    <lineage>
        <taxon>Eukaryota</taxon>
        <taxon>Metazoa</taxon>
        <taxon>Chordata</taxon>
        <taxon>Craniata</taxon>
        <taxon>Vertebrata</taxon>
        <taxon>Euteleostomi</taxon>
        <taxon>Actinopterygii</taxon>
        <taxon>Neopterygii</taxon>
        <taxon>Teleostei</taxon>
        <taxon>Neoteleostei</taxon>
        <taxon>Acanthomorphata</taxon>
        <taxon>Gobiaria</taxon>
        <taxon>Gobiiformes</taxon>
        <taxon>Gobioidei</taxon>
        <taxon>Gobiidae</taxon>
        <taxon>Gobionellinae</taxon>
        <taxon>Mugilogobius</taxon>
    </lineage>
</organism>
<proteinExistence type="predicted"/>
<protein>
    <recommendedName>
        <fullName evidence="4">Zinc finger MYND domain-containing protein 12</fullName>
    </recommendedName>
</protein>
<feature type="region of interest" description="Disordered" evidence="1">
    <location>
        <begin position="29"/>
        <end position="48"/>
    </location>
</feature>
<dbReference type="Gene3D" id="1.25.40.10">
    <property type="entry name" value="Tetratricopeptide repeat domain"/>
    <property type="match status" value="1"/>
</dbReference>
<reference evidence="3" key="1">
    <citation type="submission" date="2024-04" db="EMBL/GenBank/DDBJ databases">
        <title>Salinicola lusitanus LLJ914,a marine bacterium isolated from the Okinawa Trough.</title>
        <authorList>
            <person name="Li J."/>
        </authorList>
    </citation>
    <scope>NUCLEOTIDE SEQUENCE [LARGE SCALE GENOMIC DNA]</scope>
</reference>
<name>A0AAW0NCG5_9GOBI</name>
<evidence type="ECO:0000313" key="2">
    <source>
        <dbReference type="EMBL" id="KAK7896678.1"/>
    </source>
</evidence>
<evidence type="ECO:0000256" key="1">
    <source>
        <dbReference type="SAM" id="MobiDB-lite"/>
    </source>
</evidence>
<sequence>MHCHNQFNQLYDVAWSNCLSSQPSVEESYHRDDVLQREEKKEREKERERTENMLREIIAIARAVAEGKLAGGKYEEALPAGQTCLRFSVDVFGPCTIQLVPAYLLLADANMGLGKVTRAAELLSQAEWSVSKSPDCGHELHHRLHRSLGRLQSAMDNPDDALFHFSNDIYYAAEVYGSDSTVCCNGYFLMADIFARQGKKPIVRSMYNEVVQTWHSHLTTFTQTFLENSMSSVEPIFDNAKQVEADKILQSVVDFEQRQARKDHGLIALASHCLCMLWFMRGDRVKARGFGLSALQTGQMSPNQELSGAVQRLLELVDM</sequence>
<dbReference type="AlphaFoldDB" id="A0AAW0NCG5"/>
<dbReference type="EMBL" id="JBBPFD010000015">
    <property type="protein sequence ID" value="KAK7896678.1"/>
    <property type="molecule type" value="Genomic_DNA"/>
</dbReference>
<dbReference type="InterPro" id="IPR053248">
    <property type="entry name" value="Zinc_finger_MYND_domain"/>
</dbReference>
<gene>
    <name evidence="2" type="ORF">WMY93_022003</name>
</gene>
<dbReference type="PANTHER" id="PTHR46533">
    <property type="entry name" value="ZINC FINGER MYND DOMAIN-CONTAINING PROTEIN 12"/>
    <property type="match status" value="1"/>
</dbReference>
<dbReference type="InterPro" id="IPR011990">
    <property type="entry name" value="TPR-like_helical_dom_sf"/>
</dbReference>
<dbReference type="Proteomes" id="UP001460270">
    <property type="component" value="Unassembled WGS sequence"/>
</dbReference>
<dbReference type="PANTHER" id="PTHR46533:SF1">
    <property type="entry name" value="ZINC FINGER MYND DOMAIN-CONTAINING PROTEIN 12"/>
    <property type="match status" value="1"/>
</dbReference>